<dbReference type="SUPFAM" id="SSF53335">
    <property type="entry name" value="S-adenosyl-L-methionine-dependent methyltransferases"/>
    <property type="match status" value="1"/>
</dbReference>
<accession>A0A812PTL1</accession>
<organism evidence="1 2">
    <name type="scientific">Symbiodinium natans</name>
    <dbReference type="NCBI Taxonomy" id="878477"/>
    <lineage>
        <taxon>Eukaryota</taxon>
        <taxon>Sar</taxon>
        <taxon>Alveolata</taxon>
        <taxon>Dinophyceae</taxon>
        <taxon>Suessiales</taxon>
        <taxon>Symbiodiniaceae</taxon>
        <taxon>Symbiodinium</taxon>
    </lineage>
</organism>
<dbReference type="Gene3D" id="3.40.50.150">
    <property type="entry name" value="Vaccinia Virus protein VP39"/>
    <property type="match status" value="1"/>
</dbReference>
<reference evidence="1" key="1">
    <citation type="submission" date="2021-02" db="EMBL/GenBank/DDBJ databases">
        <authorList>
            <person name="Dougan E. K."/>
            <person name="Rhodes N."/>
            <person name="Thang M."/>
            <person name="Chan C."/>
        </authorList>
    </citation>
    <scope>NUCLEOTIDE SEQUENCE</scope>
</reference>
<dbReference type="Proteomes" id="UP000604046">
    <property type="component" value="Unassembled WGS sequence"/>
</dbReference>
<gene>
    <name evidence="1" type="ORF">SNAT2548_LOCUS18851</name>
</gene>
<dbReference type="AlphaFoldDB" id="A0A812PTL1"/>
<evidence type="ECO:0000313" key="2">
    <source>
        <dbReference type="Proteomes" id="UP000604046"/>
    </source>
</evidence>
<dbReference type="OrthoDB" id="10267992at2759"/>
<proteinExistence type="predicted"/>
<evidence type="ECO:0000313" key="1">
    <source>
        <dbReference type="EMBL" id="CAE7355099.1"/>
    </source>
</evidence>
<evidence type="ECO:0008006" key="3">
    <source>
        <dbReference type="Google" id="ProtNLM"/>
    </source>
</evidence>
<dbReference type="EMBL" id="CAJNDS010002157">
    <property type="protein sequence ID" value="CAE7355099.1"/>
    <property type="molecule type" value="Genomic_DNA"/>
</dbReference>
<keyword evidence="2" id="KW-1185">Reference proteome</keyword>
<protein>
    <recommendedName>
        <fullName evidence="3">Methyltransferase FkbM domain-containing protein</fullName>
    </recommendedName>
</protein>
<comment type="caution">
    <text evidence="1">The sequence shown here is derived from an EMBL/GenBank/DDBJ whole genome shotgun (WGS) entry which is preliminary data.</text>
</comment>
<sequence>MRARSACAAKPLLRVVALCLALQASLGFLASRKLRLNHQRAHRCRLSAGSVEDVVDVAPLFHRIVAAWPQSTLVQIGACDGDFGDEASSNDPVQRLLLQQPAMRALLVEANPAVFATLLSKVEQRFPGGRVTAVNVAVTNGSCREAPFFVVSPKFAEDFPRKAFHWACFQLGSMDRQHVAKHHVHVGLSEHDFAKYIEEILVPALTPAALLKASSLRPEAVSILAVDAEGFDDVIVRAFLQLPGFEPRLISFEVAHLDVVEKEQMIRLLAERGYKTAWAQTDMSEDGRGDLIAWK</sequence>
<dbReference type="InterPro" id="IPR029063">
    <property type="entry name" value="SAM-dependent_MTases_sf"/>
</dbReference>
<name>A0A812PTL1_9DINO</name>